<gene>
    <name evidence="3" type="ORF">KL86CIT2_610019</name>
    <name evidence="2" type="ORF">KM92CIT3_10161</name>
</gene>
<dbReference type="InterPro" id="IPR001633">
    <property type="entry name" value="EAL_dom"/>
</dbReference>
<name>A0A212I305_9ENTR</name>
<sequence>MITTTRQLPILFSDASELLARFLTCAPVKTLNAAILQRQFQPVYQPIFNSQTGEIAGIEVLARWTHPQYGAIPPDIFIPLAEEHGLIASLTHQLIQQVIADLQSRLPLFPNGLYLNLNLSPENCLDPRFESDVVALMQKLAPVQVQLVIEITERRPLHFTPQLSEWFAALRKSNIAVALDDFGTGYSNLCYLHALEPEFIKIDKLFVSQIGEGGDTRIVDTLIELAQKMGLRMIAEGVETQVQADYLRMKRCDFLQGYYLCRPVPLEDLIGVMQSPATFSVD</sequence>
<dbReference type="EMBL" id="FLUA01000062">
    <property type="protein sequence ID" value="SBV68671.1"/>
    <property type="molecule type" value="Genomic_DNA"/>
</dbReference>
<reference evidence="2" key="1">
    <citation type="submission" date="2016-04" db="EMBL/GenBank/DDBJ databases">
        <authorList>
            <person name="Evans L.H."/>
            <person name="Alamgir A."/>
            <person name="Owens N."/>
            <person name="Weber N.D."/>
            <person name="Virtaneva K."/>
            <person name="Barbian K."/>
            <person name="Babar A."/>
            <person name="Rosenke K."/>
        </authorList>
    </citation>
    <scope>NUCLEOTIDE SEQUENCE</scope>
    <source>
        <strain evidence="3">86-2</strain>
        <strain evidence="2">92-3</strain>
    </source>
</reference>
<dbReference type="Gene3D" id="3.20.20.450">
    <property type="entry name" value="EAL domain"/>
    <property type="match status" value="1"/>
</dbReference>
<evidence type="ECO:0000259" key="1">
    <source>
        <dbReference type="PROSITE" id="PS50883"/>
    </source>
</evidence>
<evidence type="ECO:0000313" key="3">
    <source>
        <dbReference type="EMBL" id="SBV68671.1"/>
    </source>
</evidence>
<dbReference type="PANTHER" id="PTHR33121">
    <property type="entry name" value="CYCLIC DI-GMP PHOSPHODIESTERASE PDEF"/>
    <property type="match status" value="1"/>
</dbReference>
<proteinExistence type="predicted"/>
<feature type="domain" description="EAL" evidence="1">
    <location>
        <begin position="24"/>
        <end position="277"/>
    </location>
</feature>
<dbReference type="InterPro" id="IPR050706">
    <property type="entry name" value="Cyclic-di-GMP_PDE-like"/>
</dbReference>
<dbReference type="CDD" id="cd01948">
    <property type="entry name" value="EAL"/>
    <property type="match status" value="1"/>
</dbReference>
<dbReference type="EMBL" id="FLUB01000001">
    <property type="protein sequence ID" value="SBV61100.1"/>
    <property type="molecule type" value="Genomic_DNA"/>
</dbReference>
<dbReference type="RefSeq" id="WP_044700373.1">
    <property type="nucleotide sequence ID" value="NZ_LT598672.1"/>
</dbReference>
<dbReference type="PROSITE" id="PS50883">
    <property type="entry name" value="EAL"/>
    <property type="match status" value="1"/>
</dbReference>
<dbReference type="SMART" id="SM00052">
    <property type="entry name" value="EAL"/>
    <property type="match status" value="1"/>
</dbReference>
<evidence type="ECO:0000313" key="2">
    <source>
        <dbReference type="EMBL" id="SBV61100.1"/>
    </source>
</evidence>
<accession>A0A212I305</accession>
<dbReference type="GO" id="GO:0071111">
    <property type="term" value="F:cyclic-guanylate-specific phosphodiesterase activity"/>
    <property type="evidence" value="ECO:0007669"/>
    <property type="project" value="InterPro"/>
</dbReference>
<dbReference type="Pfam" id="PF00563">
    <property type="entry name" value="EAL"/>
    <property type="match status" value="1"/>
</dbReference>
<dbReference type="InterPro" id="IPR035919">
    <property type="entry name" value="EAL_sf"/>
</dbReference>
<dbReference type="SUPFAM" id="SSF141868">
    <property type="entry name" value="EAL domain-like"/>
    <property type="match status" value="1"/>
</dbReference>
<dbReference type="PANTHER" id="PTHR33121:SF80">
    <property type="entry name" value="CYCLIC DI-GMP PHOSPHODIESTERASE PDEL"/>
    <property type="match status" value="1"/>
</dbReference>
<organism evidence="2">
    <name type="scientific">uncultured Citrobacter sp</name>
    <dbReference type="NCBI Taxonomy" id="200446"/>
    <lineage>
        <taxon>Bacteria</taxon>
        <taxon>Pseudomonadati</taxon>
        <taxon>Pseudomonadota</taxon>
        <taxon>Gammaproteobacteria</taxon>
        <taxon>Enterobacterales</taxon>
        <taxon>Enterobacteriaceae</taxon>
        <taxon>Citrobacter</taxon>
        <taxon>environmental samples</taxon>
    </lineage>
</organism>
<protein>
    <submittedName>
        <fullName evidence="2">Protein YcgG</fullName>
    </submittedName>
</protein>
<dbReference type="AlphaFoldDB" id="A0A212I305"/>